<accession>A2EQ17</accession>
<dbReference type="Pfam" id="PF02136">
    <property type="entry name" value="NTF2"/>
    <property type="match status" value="1"/>
</dbReference>
<name>A2EQ17_TRIV3</name>
<protein>
    <recommendedName>
        <fullName evidence="1">NTF2 domain-containing protein</fullName>
    </recommendedName>
</protein>
<dbReference type="GO" id="GO:0005829">
    <property type="term" value="C:cytosol"/>
    <property type="evidence" value="ECO:0000318"/>
    <property type="project" value="GO_Central"/>
</dbReference>
<evidence type="ECO:0000313" key="2">
    <source>
        <dbReference type="EMBL" id="EAY05282.1"/>
    </source>
</evidence>
<dbReference type="InterPro" id="IPR032710">
    <property type="entry name" value="NTF2-like_dom_sf"/>
</dbReference>
<dbReference type="InParanoid" id="A2EQ17"/>
<reference evidence="2" key="1">
    <citation type="submission" date="2006-10" db="EMBL/GenBank/DDBJ databases">
        <authorList>
            <person name="Amadeo P."/>
            <person name="Zhao Q."/>
            <person name="Wortman J."/>
            <person name="Fraser-Liggett C."/>
            <person name="Carlton J."/>
        </authorList>
    </citation>
    <scope>NUCLEOTIDE SEQUENCE</scope>
    <source>
        <strain evidence="2">G3</strain>
    </source>
</reference>
<dbReference type="InterPro" id="IPR018222">
    <property type="entry name" value="Nuclear_transport_factor_2_euk"/>
</dbReference>
<feature type="domain" description="NTF2" evidence="1">
    <location>
        <begin position="8"/>
        <end position="121"/>
    </location>
</feature>
<dbReference type="AlphaFoldDB" id="A2EQ17"/>
<dbReference type="EMBL" id="DS113453">
    <property type="protein sequence ID" value="EAY05282.1"/>
    <property type="molecule type" value="Genomic_DNA"/>
</dbReference>
<dbReference type="VEuPathDB" id="TrichDB:TVAG_020280"/>
<reference evidence="2" key="2">
    <citation type="journal article" date="2007" name="Science">
        <title>Draft genome sequence of the sexually transmitted pathogen Trichomonas vaginalis.</title>
        <authorList>
            <person name="Carlton J.M."/>
            <person name="Hirt R.P."/>
            <person name="Silva J.C."/>
            <person name="Delcher A.L."/>
            <person name="Schatz M."/>
            <person name="Zhao Q."/>
            <person name="Wortman J.R."/>
            <person name="Bidwell S.L."/>
            <person name="Alsmark U.C.M."/>
            <person name="Besteiro S."/>
            <person name="Sicheritz-Ponten T."/>
            <person name="Noel C.J."/>
            <person name="Dacks J.B."/>
            <person name="Foster P.G."/>
            <person name="Simillion C."/>
            <person name="Van de Peer Y."/>
            <person name="Miranda-Saavedra D."/>
            <person name="Barton G.J."/>
            <person name="Westrop G.D."/>
            <person name="Mueller S."/>
            <person name="Dessi D."/>
            <person name="Fiori P.L."/>
            <person name="Ren Q."/>
            <person name="Paulsen I."/>
            <person name="Zhang H."/>
            <person name="Bastida-Corcuera F.D."/>
            <person name="Simoes-Barbosa A."/>
            <person name="Brown M.T."/>
            <person name="Hayes R.D."/>
            <person name="Mukherjee M."/>
            <person name="Okumura C.Y."/>
            <person name="Schneider R."/>
            <person name="Smith A.J."/>
            <person name="Vanacova S."/>
            <person name="Villalvazo M."/>
            <person name="Haas B.J."/>
            <person name="Pertea M."/>
            <person name="Feldblyum T.V."/>
            <person name="Utterback T.R."/>
            <person name="Shu C.L."/>
            <person name="Osoegawa K."/>
            <person name="de Jong P.J."/>
            <person name="Hrdy I."/>
            <person name="Horvathova L."/>
            <person name="Zubacova Z."/>
            <person name="Dolezal P."/>
            <person name="Malik S.B."/>
            <person name="Logsdon J.M. Jr."/>
            <person name="Henze K."/>
            <person name="Gupta A."/>
            <person name="Wang C.C."/>
            <person name="Dunne R.L."/>
            <person name="Upcroft J.A."/>
            <person name="Upcroft P."/>
            <person name="White O."/>
            <person name="Salzberg S.L."/>
            <person name="Tang P."/>
            <person name="Chiu C.-H."/>
            <person name="Lee Y.-S."/>
            <person name="Embley T.M."/>
            <person name="Coombs G.H."/>
            <person name="Mottram J.C."/>
            <person name="Tachezy J."/>
            <person name="Fraser-Liggett C.M."/>
            <person name="Johnson P.J."/>
        </authorList>
    </citation>
    <scope>NUCLEOTIDE SEQUENCE [LARGE SCALE GENOMIC DNA]</scope>
    <source>
        <strain evidence="2">G3</strain>
    </source>
</reference>
<evidence type="ECO:0000313" key="3">
    <source>
        <dbReference type="Proteomes" id="UP000001542"/>
    </source>
</evidence>
<dbReference type="SUPFAM" id="SSF54427">
    <property type="entry name" value="NTF2-like"/>
    <property type="match status" value="1"/>
</dbReference>
<dbReference type="Proteomes" id="UP000001542">
    <property type="component" value="Unassembled WGS sequence"/>
</dbReference>
<sequence>MSSQSIEFTKYFVKAYYPIMVYQPSELRKFYLDSAIIWRPEFSNIEGLPISKCLNDLHIKLTPDSQFSISSYSVNQIQTNLHITVYGTIRSNSGTNIFIQEFIVQQLYYSKFFVISDKFNIINQENIINRAQKAIQIQAPPVPQKPQVIPQQKLYDQQQNQFYPNVIQMNDQQGVNAMQKPPQGSGQPYQGMYH</sequence>
<dbReference type="Gene3D" id="3.10.450.50">
    <property type="match status" value="1"/>
</dbReference>
<proteinExistence type="predicted"/>
<dbReference type="GO" id="GO:0003729">
    <property type="term" value="F:mRNA binding"/>
    <property type="evidence" value="ECO:0000318"/>
    <property type="project" value="GO_Central"/>
</dbReference>
<organism evidence="2 3">
    <name type="scientific">Trichomonas vaginalis (strain ATCC PRA-98 / G3)</name>
    <dbReference type="NCBI Taxonomy" id="412133"/>
    <lineage>
        <taxon>Eukaryota</taxon>
        <taxon>Metamonada</taxon>
        <taxon>Parabasalia</taxon>
        <taxon>Trichomonadida</taxon>
        <taxon>Trichomonadidae</taxon>
        <taxon>Trichomonas</taxon>
    </lineage>
</organism>
<dbReference type="RefSeq" id="XP_001317505.1">
    <property type="nucleotide sequence ID" value="XM_001317470.1"/>
</dbReference>
<dbReference type="SMR" id="A2EQ17"/>
<dbReference type="FunFam" id="3.10.450.50:FF:000091">
    <property type="entry name" value="Uncharacterized protein"/>
    <property type="match status" value="1"/>
</dbReference>
<keyword evidence="3" id="KW-1185">Reference proteome</keyword>
<dbReference type="PROSITE" id="PS50177">
    <property type="entry name" value="NTF2_DOMAIN"/>
    <property type="match status" value="1"/>
</dbReference>
<dbReference type="InterPro" id="IPR002075">
    <property type="entry name" value="NTF2_dom"/>
</dbReference>
<dbReference type="KEGG" id="tva:4763148"/>
<dbReference type="VEuPathDB" id="TrichDB:TVAGG3_0338920"/>
<evidence type="ECO:0000259" key="1">
    <source>
        <dbReference type="PROSITE" id="PS50177"/>
    </source>
</evidence>
<gene>
    <name evidence="2" type="ORF">TVAG_020280</name>
</gene>